<evidence type="ECO:0000313" key="3">
    <source>
        <dbReference type="RefSeq" id="XP_005755565.1"/>
    </source>
</evidence>
<dbReference type="GeneID" id="102192302"/>
<reference evidence="3" key="1">
    <citation type="submission" date="2025-08" db="UniProtKB">
        <authorList>
            <consortium name="RefSeq"/>
        </authorList>
    </citation>
    <scope>IDENTIFICATION</scope>
</reference>
<sequence>MKDGKEEDGGIELDKLDTEMIKLLAYQRIQQLFAPKVPSTQPPPTTSTTPKTSAPHPNSQKKVQARAVFYPLTGRGAAVSMCYRTLHIGSALIWRTGNTYISEEYCSTYMHRNS</sequence>
<protein>
    <submittedName>
        <fullName evidence="3">PHD finger protein 12-like</fullName>
    </submittedName>
</protein>
<dbReference type="RefSeq" id="XP_005755565.1">
    <property type="nucleotide sequence ID" value="XM_005755508.1"/>
</dbReference>
<organism evidence="2 3">
    <name type="scientific">Pundamilia nyererei</name>
    <dbReference type="NCBI Taxonomy" id="303518"/>
    <lineage>
        <taxon>Eukaryota</taxon>
        <taxon>Metazoa</taxon>
        <taxon>Chordata</taxon>
        <taxon>Craniata</taxon>
        <taxon>Vertebrata</taxon>
        <taxon>Euteleostomi</taxon>
        <taxon>Actinopterygii</taxon>
        <taxon>Neopterygii</taxon>
        <taxon>Teleostei</taxon>
        <taxon>Neoteleostei</taxon>
        <taxon>Acanthomorphata</taxon>
        <taxon>Ovalentaria</taxon>
        <taxon>Cichlomorphae</taxon>
        <taxon>Cichliformes</taxon>
        <taxon>Cichlidae</taxon>
        <taxon>African cichlids</taxon>
        <taxon>Pseudocrenilabrinae</taxon>
        <taxon>Haplochromini</taxon>
        <taxon>Pundamilia</taxon>
    </lineage>
</organism>
<accession>A0A9Y3S304</accession>
<gene>
    <name evidence="3" type="primary">LOC102192302</name>
</gene>
<evidence type="ECO:0000256" key="1">
    <source>
        <dbReference type="SAM" id="MobiDB-lite"/>
    </source>
</evidence>
<feature type="compositionally biased region" description="Low complexity" evidence="1">
    <location>
        <begin position="46"/>
        <end position="57"/>
    </location>
</feature>
<keyword evidence="2" id="KW-1185">Reference proteome</keyword>
<evidence type="ECO:0000313" key="2">
    <source>
        <dbReference type="Proteomes" id="UP000695023"/>
    </source>
</evidence>
<dbReference type="Proteomes" id="UP000695023">
    <property type="component" value="Unplaced"/>
</dbReference>
<dbReference type="AlphaFoldDB" id="A0A9Y3S304"/>
<proteinExistence type="predicted"/>
<feature type="region of interest" description="Disordered" evidence="1">
    <location>
        <begin position="34"/>
        <end position="62"/>
    </location>
</feature>
<name>A0A9Y3S304_9CICH</name>